<dbReference type="SUPFAM" id="SSF52047">
    <property type="entry name" value="RNI-like"/>
    <property type="match status" value="1"/>
</dbReference>
<organism evidence="1 2">
    <name type="scientific">Hebeloma cylindrosporum</name>
    <dbReference type="NCBI Taxonomy" id="76867"/>
    <lineage>
        <taxon>Eukaryota</taxon>
        <taxon>Fungi</taxon>
        <taxon>Dikarya</taxon>
        <taxon>Basidiomycota</taxon>
        <taxon>Agaricomycotina</taxon>
        <taxon>Agaricomycetes</taxon>
        <taxon>Agaricomycetidae</taxon>
        <taxon>Agaricales</taxon>
        <taxon>Agaricineae</taxon>
        <taxon>Hymenogastraceae</taxon>
        <taxon>Hebeloma</taxon>
    </lineage>
</organism>
<reference evidence="1 2" key="1">
    <citation type="submission" date="2014-04" db="EMBL/GenBank/DDBJ databases">
        <authorList>
            <consortium name="DOE Joint Genome Institute"/>
            <person name="Kuo A."/>
            <person name="Gay G."/>
            <person name="Dore J."/>
            <person name="Kohler A."/>
            <person name="Nagy L.G."/>
            <person name="Floudas D."/>
            <person name="Copeland A."/>
            <person name="Barry K.W."/>
            <person name="Cichocki N."/>
            <person name="Veneault-Fourrey C."/>
            <person name="LaButti K."/>
            <person name="Lindquist E.A."/>
            <person name="Lipzen A."/>
            <person name="Lundell T."/>
            <person name="Morin E."/>
            <person name="Murat C."/>
            <person name="Sun H."/>
            <person name="Tunlid A."/>
            <person name="Henrissat B."/>
            <person name="Grigoriev I.V."/>
            <person name="Hibbett D.S."/>
            <person name="Martin F."/>
            <person name="Nordberg H.P."/>
            <person name="Cantor M.N."/>
            <person name="Hua S.X."/>
        </authorList>
    </citation>
    <scope>NUCLEOTIDE SEQUENCE [LARGE SCALE GENOMIC DNA]</scope>
    <source>
        <strain evidence="2">h7</strain>
    </source>
</reference>
<proteinExistence type="predicted"/>
<dbReference type="HOGENOM" id="CLU_028894_2_0_1"/>
<gene>
    <name evidence="1" type="ORF">M413DRAFT_27184</name>
</gene>
<keyword evidence="2" id="KW-1185">Reference proteome</keyword>
<dbReference type="AlphaFoldDB" id="A0A0C2XXM3"/>
<protein>
    <recommendedName>
        <fullName evidence="3">F-box domain-containing protein</fullName>
    </recommendedName>
</protein>
<evidence type="ECO:0000313" key="1">
    <source>
        <dbReference type="EMBL" id="KIM42423.1"/>
    </source>
</evidence>
<evidence type="ECO:0008006" key="3">
    <source>
        <dbReference type="Google" id="ProtNLM"/>
    </source>
</evidence>
<dbReference type="EMBL" id="KN831778">
    <property type="protein sequence ID" value="KIM42423.1"/>
    <property type="molecule type" value="Genomic_DNA"/>
</dbReference>
<reference evidence="2" key="2">
    <citation type="submission" date="2015-01" db="EMBL/GenBank/DDBJ databases">
        <title>Evolutionary Origins and Diversification of the Mycorrhizal Mutualists.</title>
        <authorList>
            <consortium name="DOE Joint Genome Institute"/>
            <consortium name="Mycorrhizal Genomics Consortium"/>
            <person name="Kohler A."/>
            <person name="Kuo A."/>
            <person name="Nagy L.G."/>
            <person name="Floudas D."/>
            <person name="Copeland A."/>
            <person name="Barry K.W."/>
            <person name="Cichocki N."/>
            <person name="Veneault-Fourrey C."/>
            <person name="LaButti K."/>
            <person name="Lindquist E.A."/>
            <person name="Lipzen A."/>
            <person name="Lundell T."/>
            <person name="Morin E."/>
            <person name="Murat C."/>
            <person name="Riley R."/>
            <person name="Ohm R."/>
            <person name="Sun H."/>
            <person name="Tunlid A."/>
            <person name="Henrissat B."/>
            <person name="Grigoriev I.V."/>
            <person name="Hibbett D.S."/>
            <person name="Martin F."/>
        </authorList>
    </citation>
    <scope>NUCLEOTIDE SEQUENCE [LARGE SCALE GENOMIC DNA]</scope>
    <source>
        <strain evidence="2">h7</strain>
    </source>
</reference>
<dbReference type="Gene3D" id="3.80.10.10">
    <property type="entry name" value="Ribonuclease Inhibitor"/>
    <property type="match status" value="1"/>
</dbReference>
<evidence type="ECO:0000313" key="2">
    <source>
        <dbReference type="Proteomes" id="UP000053424"/>
    </source>
</evidence>
<dbReference type="OrthoDB" id="3071584at2759"/>
<dbReference type="InterPro" id="IPR032675">
    <property type="entry name" value="LRR_dom_sf"/>
</dbReference>
<accession>A0A0C2XXM3</accession>
<name>A0A0C2XXM3_HEBCY</name>
<dbReference type="Proteomes" id="UP000053424">
    <property type="component" value="Unassembled WGS sequence"/>
</dbReference>
<sequence>MNKTAKPSDFVASRILLRHIAQMTEVKSLTIGCYPSDDVEGFKAAASFVHTAWSSLRSRLRILNLAIPLEAYSISKIFPPGLVLESLEELTIVLRKAYNNTDDGEIIASIIPFINRQHKSLTSLTIDIPEAKVDPSPLFNALQRFPDMKKLSIVHPVDRLQPADRTGIDVFLEKHAQQLEEFKIRFYVTDSLPIPSEFFSHPIFKISLPRLTCLDLGLFQWPKLSQPDVTDGIVRYVGRMCRPLTRLAIRDCVLAYPQVVSLFSVISSEASKLRSLEMHVYFLSCSLLDLLSQQLPKLYHLELRFDSLMSQEDGTWIANYYWNGYDNQASAFVRDMADRKYPDWALRHFTVRPLYYCSGRWDESRQVLASALPAVISFNGLSGDEFVDIPDYTKSLA</sequence>